<dbReference type="EMBL" id="OX460343">
    <property type="protein sequence ID" value="CAI9181275.1"/>
    <property type="molecule type" value="Genomic_DNA"/>
</dbReference>
<evidence type="ECO:0000313" key="3">
    <source>
        <dbReference type="EMBL" id="CAI9181297.1"/>
    </source>
</evidence>
<name>A0ABN9A4T9_RANTA</name>
<evidence type="ECO:0000313" key="1">
    <source>
        <dbReference type="EMBL" id="CAI9181275.1"/>
    </source>
</evidence>
<evidence type="ECO:0000313" key="4">
    <source>
        <dbReference type="Proteomes" id="UP001176941"/>
    </source>
</evidence>
<accession>A0ABN9A4T9</accession>
<evidence type="ECO:0000313" key="2">
    <source>
        <dbReference type="EMBL" id="CAI9181285.1"/>
    </source>
</evidence>
<proteinExistence type="predicted"/>
<dbReference type="EMBL" id="OX460343">
    <property type="protein sequence ID" value="CAI9181285.1"/>
    <property type="molecule type" value="Genomic_DNA"/>
</dbReference>
<keyword evidence="4" id="KW-1185">Reference proteome</keyword>
<organism evidence="3 4">
    <name type="scientific">Rangifer tarandus platyrhynchus</name>
    <name type="common">Svalbard reindeer</name>
    <dbReference type="NCBI Taxonomy" id="3082113"/>
    <lineage>
        <taxon>Eukaryota</taxon>
        <taxon>Metazoa</taxon>
        <taxon>Chordata</taxon>
        <taxon>Craniata</taxon>
        <taxon>Vertebrata</taxon>
        <taxon>Euteleostomi</taxon>
        <taxon>Mammalia</taxon>
        <taxon>Eutheria</taxon>
        <taxon>Laurasiatheria</taxon>
        <taxon>Artiodactyla</taxon>
        <taxon>Ruminantia</taxon>
        <taxon>Pecora</taxon>
        <taxon>Cervidae</taxon>
        <taxon>Odocoileinae</taxon>
        <taxon>Rangifer</taxon>
    </lineage>
</organism>
<dbReference type="Proteomes" id="UP001176941">
    <property type="component" value="Chromosome X"/>
</dbReference>
<reference evidence="3 4" key="1">
    <citation type="submission" date="2023-04" db="EMBL/GenBank/DDBJ databases">
        <authorList>
            <consortium name="ELIXIR-Norway"/>
        </authorList>
    </citation>
    <scope>NUCLEOTIDE SEQUENCE [LARGE SCALE GENOMIC DNA]</scope>
</reference>
<sequence length="108" mass="12712">MANMDSDSTYLLIPVGDHEINPGPMNIQFNSSDIRSKRRCRFDPWVRKISWRRKWQPTQVFLPGEFNGQRILTCYSPRGSKESDTTERLHFTSLLVAVHDDWENHSFD</sequence>
<protein>
    <submittedName>
        <fullName evidence="3">Uncharacterized protein</fullName>
    </submittedName>
</protein>
<gene>
    <name evidence="1" type="ORF">MRATA1EN1_LOCUS30237</name>
    <name evidence="2" type="ORF">MRATA1EN1_LOCUS30247</name>
    <name evidence="3" type="ORF">MRATA1EN1_LOCUS30259</name>
</gene>
<dbReference type="EMBL" id="OX460343">
    <property type="protein sequence ID" value="CAI9181297.1"/>
    <property type="molecule type" value="Genomic_DNA"/>
</dbReference>